<dbReference type="RefSeq" id="WP_223283288.1">
    <property type="nucleotide sequence ID" value="NZ_CADILH010000004.1"/>
</dbReference>
<organism evidence="6 7">
    <name type="scientific">Achromobacter insolitus</name>
    <dbReference type="NCBI Taxonomy" id="217204"/>
    <lineage>
        <taxon>Bacteria</taxon>
        <taxon>Pseudomonadati</taxon>
        <taxon>Pseudomonadota</taxon>
        <taxon>Betaproteobacteria</taxon>
        <taxon>Burkholderiales</taxon>
        <taxon>Alcaligenaceae</taxon>
        <taxon>Achromobacter</taxon>
    </lineage>
</organism>
<dbReference type="AlphaFoldDB" id="A0A6S7FBG2"/>
<dbReference type="InterPro" id="IPR013762">
    <property type="entry name" value="Integrase-like_cat_sf"/>
</dbReference>
<dbReference type="InterPro" id="IPR002104">
    <property type="entry name" value="Integrase_catalytic"/>
</dbReference>
<sequence length="404" mass="45368">MSEVAPLPQFVTANGSEAVSCVLGHVSDDWEAAERWLQALAARRPPVSRHTLANYQREIFRIRWYCDLVGSDGPSRWSIPDVTRYLKFLREHSGDHICGRRAARVGDIDWTPFRARLGASALANAQKVLHALLKFWFEAGYRRANPMASIGSGGGVGRDAPRRHAVPPDLIEEVLDSMEKASRTSVEKKLMFLRDRFILRLLQFTGMRASEVVLASMGDVELYADPKSGRAHWSLVVRHGKGGKTGRVALPPAVMDDLRAYRYAFNFPPDPVCGDTTALILSTRTRKVDGPARCPSTVVGRRSQRRWAEIRRRATLWDILTGAFQRCAAGFRSAGRDQDAVLLERASTHWLRHTFGRQLTAMGVDVRVVAKAMRHDDVRTSMAYTELDFLDVVREMEKAQPFGK</sequence>
<keyword evidence="3" id="KW-0238">DNA-binding</keyword>
<proteinExistence type="inferred from homology"/>
<dbReference type="SUPFAM" id="SSF56349">
    <property type="entry name" value="DNA breaking-rejoining enzymes"/>
    <property type="match status" value="1"/>
</dbReference>
<dbReference type="InterPro" id="IPR011010">
    <property type="entry name" value="DNA_brk_join_enz"/>
</dbReference>
<keyword evidence="4" id="KW-0233">DNA recombination</keyword>
<comment type="similarity">
    <text evidence="1">Belongs to the 'phage' integrase family.</text>
</comment>
<feature type="domain" description="Tyr recombinase" evidence="5">
    <location>
        <begin position="161"/>
        <end position="397"/>
    </location>
</feature>
<dbReference type="InterPro" id="IPR010998">
    <property type="entry name" value="Integrase_recombinase_N"/>
</dbReference>
<evidence type="ECO:0000313" key="7">
    <source>
        <dbReference type="Proteomes" id="UP000494183"/>
    </source>
</evidence>
<keyword evidence="2" id="KW-0229">DNA integration</keyword>
<dbReference type="EMBL" id="CADILH010000004">
    <property type="protein sequence ID" value="CAB3932946.1"/>
    <property type="molecule type" value="Genomic_DNA"/>
</dbReference>
<evidence type="ECO:0000256" key="4">
    <source>
        <dbReference type="ARBA" id="ARBA00023172"/>
    </source>
</evidence>
<dbReference type="Gene3D" id="1.10.443.10">
    <property type="entry name" value="Intergrase catalytic core"/>
    <property type="match status" value="1"/>
</dbReference>
<dbReference type="GO" id="GO:0003677">
    <property type="term" value="F:DNA binding"/>
    <property type="evidence" value="ECO:0007669"/>
    <property type="project" value="UniProtKB-KW"/>
</dbReference>
<evidence type="ECO:0000256" key="2">
    <source>
        <dbReference type="ARBA" id="ARBA00022908"/>
    </source>
</evidence>
<dbReference type="GO" id="GO:0006310">
    <property type="term" value="P:DNA recombination"/>
    <property type="evidence" value="ECO:0007669"/>
    <property type="project" value="UniProtKB-KW"/>
</dbReference>
<protein>
    <submittedName>
        <fullName evidence="6">Tyrosine recombinase XerD</fullName>
    </submittedName>
</protein>
<gene>
    <name evidence="6" type="primary">xerD_2</name>
    <name evidence="6" type="ORF">LMG6000_03051</name>
</gene>
<accession>A0A6S7FBG2</accession>
<dbReference type="InterPro" id="IPR050090">
    <property type="entry name" value="Tyrosine_recombinase_XerCD"/>
</dbReference>
<evidence type="ECO:0000256" key="1">
    <source>
        <dbReference type="ARBA" id="ARBA00008857"/>
    </source>
</evidence>
<dbReference type="CDD" id="cd00397">
    <property type="entry name" value="DNA_BRE_C"/>
    <property type="match status" value="1"/>
</dbReference>
<dbReference type="Pfam" id="PF00589">
    <property type="entry name" value="Phage_integrase"/>
    <property type="match status" value="1"/>
</dbReference>
<keyword evidence="7" id="KW-1185">Reference proteome</keyword>
<dbReference type="Proteomes" id="UP000494183">
    <property type="component" value="Unassembled WGS sequence"/>
</dbReference>
<evidence type="ECO:0000259" key="5">
    <source>
        <dbReference type="PROSITE" id="PS51898"/>
    </source>
</evidence>
<dbReference type="PANTHER" id="PTHR30349">
    <property type="entry name" value="PHAGE INTEGRASE-RELATED"/>
    <property type="match status" value="1"/>
</dbReference>
<name>A0A6S7FBG2_9BURK</name>
<dbReference type="Gene3D" id="1.10.150.130">
    <property type="match status" value="1"/>
</dbReference>
<evidence type="ECO:0000256" key="3">
    <source>
        <dbReference type="ARBA" id="ARBA00023125"/>
    </source>
</evidence>
<evidence type="ECO:0000313" key="6">
    <source>
        <dbReference type="EMBL" id="CAB3932946.1"/>
    </source>
</evidence>
<dbReference type="PROSITE" id="PS51898">
    <property type="entry name" value="TYR_RECOMBINASE"/>
    <property type="match status" value="1"/>
</dbReference>
<dbReference type="PANTHER" id="PTHR30349:SF64">
    <property type="entry name" value="PROPHAGE INTEGRASE INTD-RELATED"/>
    <property type="match status" value="1"/>
</dbReference>
<dbReference type="GO" id="GO:0015074">
    <property type="term" value="P:DNA integration"/>
    <property type="evidence" value="ECO:0007669"/>
    <property type="project" value="UniProtKB-KW"/>
</dbReference>
<reference evidence="6 7" key="1">
    <citation type="submission" date="2020-04" db="EMBL/GenBank/DDBJ databases">
        <authorList>
            <person name="De Canck E."/>
        </authorList>
    </citation>
    <scope>NUCLEOTIDE SEQUENCE [LARGE SCALE GENOMIC DNA]</scope>
    <source>
        <strain evidence="6 7">LMG 6000</strain>
    </source>
</reference>